<evidence type="ECO:0000313" key="9">
    <source>
        <dbReference type="Proteomes" id="UP000695000"/>
    </source>
</evidence>
<dbReference type="Proteomes" id="UP000695000">
    <property type="component" value="Unplaced"/>
</dbReference>
<gene>
    <name evidence="10" type="primary">LOC108566970</name>
</gene>
<dbReference type="InterPro" id="IPR009543">
    <property type="entry name" value="VPS13_VAB"/>
</dbReference>
<dbReference type="GeneID" id="108566970"/>
<dbReference type="Pfam" id="PF25037">
    <property type="entry name" value="VPS13_C"/>
    <property type="match status" value="1"/>
</dbReference>
<evidence type="ECO:0000256" key="3">
    <source>
        <dbReference type="ARBA" id="ARBA00023055"/>
    </source>
</evidence>
<evidence type="ECO:0000256" key="4">
    <source>
        <dbReference type="SAM" id="MobiDB-lite"/>
    </source>
</evidence>
<keyword evidence="2" id="KW-0813">Transport</keyword>
<evidence type="ECO:0000259" key="6">
    <source>
        <dbReference type="Pfam" id="PF25033"/>
    </source>
</evidence>
<dbReference type="InterPro" id="IPR056747">
    <property type="entry name" value="VPS13-like_M"/>
</dbReference>
<dbReference type="PANTHER" id="PTHR16166">
    <property type="entry name" value="VACUOLAR PROTEIN SORTING-ASSOCIATED PROTEIN VPS13"/>
    <property type="match status" value="1"/>
</dbReference>
<dbReference type="InterPro" id="IPR026847">
    <property type="entry name" value="VPS13"/>
</dbReference>
<evidence type="ECO:0000259" key="8">
    <source>
        <dbReference type="Pfam" id="PF25037"/>
    </source>
</evidence>
<accession>A0ABM1N714</accession>
<feature type="region of interest" description="Disordered" evidence="4">
    <location>
        <begin position="1766"/>
        <end position="1789"/>
    </location>
</feature>
<evidence type="ECO:0000256" key="1">
    <source>
        <dbReference type="ARBA" id="ARBA00006545"/>
    </source>
</evidence>
<dbReference type="PANTHER" id="PTHR16166:SF93">
    <property type="entry name" value="INTERMEMBRANE LIPID TRANSFER PROTEIN VPS13"/>
    <property type="match status" value="1"/>
</dbReference>
<dbReference type="Pfam" id="PF25033">
    <property type="entry name" value="VPS13_M"/>
    <property type="match status" value="1"/>
</dbReference>
<feature type="compositionally biased region" description="Acidic residues" evidence="4">
    <location>
        <begin position="1843"/>
        <end position="1861"/>
    </location>
</feature>
<name>A0ABM1N714_NICVS</name>
<dbReference type="InterPro" id="IPR056748">
    <property type="entry name" value="VPS13-like_C"/>
</dbReference>
<reference evidence="10" key="1">
    <citation type="submission" date="2025-08" db="UniProtKB">
        <authorList>
            <consortium name="RefSeq"/>
        </authorList>
    </citation>
    <scope>IDENTIFICATION</scope>
    <source>
        <tissue evidence="10">Whole Larva</tissue>
    </source>
</reference>
<feature type="domain" description="Intermembrane lipid transfer protein VPS13-like C-terminal" evidence="8">
    <location>
        <begin position="3156"/>
        <end position="3256"/>
    </location>
</feature>
<dbReference type="InterPro" id="IPR026854">
    <property type="entry name" value="VPS13_N"/>
</dbReference>
<sequence length="3301" mass="378745">MLEGAVARVLNQVLGKYVVDLDTENLNVGIFSGQVHLNDLKLKSEALYELNLPIQVIAGTIGKVWLEIPWAKLWSKPVVVKIEDVHILVGPVVNNEPYDAEKNKRLQRAFKKKALADLTAESELIGGPNMFSEYLITNIINNLELTITNVHLRYRDVVNGPETWVLGLCIGNIVAETTNSKWKANKKTTASDELSYYMVKVDGLAVYCNQEKDPIQWDFPSQYYVWRNAMSSSIQTYSMNGEPFEFILKPTTSKIKMTINRTSEGKISKLFSDVIIHDLYFQFSKEQYNYMTKLLDSLRRMFIIWNFLHMRPTVKVSENRKIWWKYAYAAALQQRVSPYSWSKIRTVRLNYRNYVELYKKILLNPNDTELKLDLQMHEDRLSVINIVIARQQARLSAQASSLSEKSFWDILPSPERQHLCEKISFPDEPQSQIDFTYNFRIGCAGLTLLDNNREILIVTMTQLISSYQPNFLDNTYKASLKIEGLIIEGASVEEHLISIVSTIHNGHSPAYFLKLDVEKTPKKCEHSYKINCILEHIEVAYDEYSYEKIINFFGNRHFSLDNMMVAMQAYPKQTMTWMRDKLLAKWDFRLDLKLPYIIIPENGSLQNGEHVLIIDLGCVKVSTEICQETKISQNATQMELEEQMYSRFHLNCSDIQILFCESKDTWKDSRRERDTDLHIVPKTNFSASYSTCVKKLKTLPKCKLTATIQTIKVNLSERKIIQFLTFINSFTRSIEVKPLERPKPWKKDAIIGKLSWSYLMHVQSSIMILDSYINKRHKDRNGMLKKDIKKRSSDRYNKENMNEVWARCVDLPGLEDNISPSNTILIIFRFVVNEFQLVYSRSCENNDRQYMMLRLGLFAMDIAWMTYGPACQVSLSSLILTDKLHTTPSGQYLDLIHSPFPTTVDVVTILYRKVDANCPDFWTHFHGVETSLVADFGTLHVMFHQEAFHTIIKYTKYLNQKIRSHISKSILTKIQNVANIAKTLFPTKTKFDTPVPPGSIKFSHSARLSDLNIRICDSDFDIVNIYVSGFEIDFLFRANERFVFRSFLSKIIVEHLSDVTLYSKVLYTDEDRVFEVKYVRYASTMCRHSDISPTSEELNSNGSLKFHLGQLHVTFLYKLIVQLHRFIVNLEGLQYLQNAYDFFNKMTVKATETLKTSTKINLSINIKGPILLLPQKSSSPNVVIIDTGDLSMENFFKEYDNEIIENILVKIEHITVSRGLMLLNSSMEMQETIIEPFKMNMDVKRFIPLTKSAYKTLTWEIDGIMQAFLITLGQKDLSIILSIYTDNIGEGNMIELFPDSVNSPTKAPESDEVVRNLEAFFCEPKQRNISVKFRFDGINLGLFFDSGELLSSPIRDLNHGLCRFDVIDIGTSFIIYTDYSLDGKLYVDSIEIEEIGPDANSHNRGILQAAMDVHKNNNCHITVNTPPIIDITFHQNKTGDKSIDIIIGRLALCLSVPFCEKLALFVIECSSKDNVEDGIVNHGYICDLQSEPIIPFIPHSITIALRINRPEFIFLVETASNKKRYFTTKMEILIDYSQHSNQQNFVVSLSGLHTQFYDMCLSSSESYTILKQCDVELSKCFSDKNDKITANISSIYVQFCSRVVYSINDILNDIVEHFKVPETVVSPKEMRKMEIIKQANMDNLWDPKKLTEFNGRNEEFANSGKGLIHEVFIMPKTDVFIIFELEEIPVIVFKTTIELTVYDWTSLLNSTCEITFQANYFNDSVQSWEPILDPVVLDDNVYKPWELFIKVFQDKAQPMFNCEKQVKKEKDKKGASQSTTEDEDESGDDMIYLEPTNAFHNRNNRRVKTSLSTFLDDSDSENEDGSMEKLAAAISDLFTGDWNESEGSECEQSSDSDEGSDDNQKSKSNEAIPEEVAYKKATYVLLDSKDTLNFTITPTFLKVFNDVYNMYSNKTLSIANSSKAINLINDIGPQSKVELFENKGNENDADSVLVVSKTYEKEDSCPNSPSRGCYLIGDFNDDLDDRDSCSEDNTKIDFEGGYDLETINSLDFPRFTTPLLYERINTHQLKIHVPGFQPFQTSCPKKANEKLLRLHSTTANQIYYLIAKSSINKHGRDVVVSSPLQIRNETCFALSILYQPSVLQQLNLEPVGDMTNPFETTMRIAVLEPHEQYNVPLYIAYHCKLFIQPAYAEGHYASNTGIWWKDLVTDLDTAHNFHCNPKSSSNLEVFSLRVMLKKNIEAKNSHSHSIPNYVIHLLPPLILHNYLPYALTVENVILKQQMKVEPGEKTSIYSLNLSSDQKLVIKVGYYNLVWTGLLTLTPHLDEKVIVLTSDTKLEGSWTRQLAVNVKAERDDSCNVYIYTPYWIVNKTTLPLHIKASSTNTTYGSNTEDIILFTYKRHGKQSLQLKVYDSDWSNEFGLDCAGATGLVVCKDNERKKRYSFLLSIGLSEMCPRFTKIVTLLPSFLVSNHTNKELRFMEHNEKTDLWVDLGQGRCVPFWPETSSMQMFVKLRDNKVTSPAFFINNHHNTVLRIDKGSAITVNVFGGKIEPFKINFEDYRDGDAPVVAKNFCADLFVRIQQKGQSPVTLLSPYQSVTYTWDEPTKPRDLMWNVYNNKSPGFYVDILKDCYGEERISFHSVAPGNNTSVATISSSEDSDSSDSVKTTLNKKVRRDKIVIYWVSYRDDEQRTLLLTQDHRVYNNIVQTIFNETGDIECLVSLAGMGLSCFTSSSMKKEHLYLSLSDAPANWEVNVGHKWKMLTLELASWIEDKYRLHYKKCQLKDYVHIDFEKMFMLKPFFAELRRTYSPAIYVQLRKSVNHRHINFKINSIQIDNKLVNSNESVVLCPLPVEHLRTAPSFIQFACTKTIAANCDIYRNLNIDVRDFYLNIQSDLVANIAQQFLDSRKSSVETTVLYRKDMNKVHGPLAPIATRIMQERRTIIEKITLTQTYIQLNILNKPPTNFNNISYPITNILSYFFPHNISPYMPIEGVKHKIAAMEIPENRMDFVKGLLEIWEHCKSHFLQQYYAQVLGLQVLVNPHAMQQPIVAMNEVVPNDAEKMSSVILFGCRCLLGHLNMSSVALEQSIMEIFNNQNIENIQRIRRHGLYHNACMLPKSITSSSRNFNPGVMLALDQIIAKSQTAGIQTDGELFFRGTGKALISLVTRHPDEKSNSVHVAMEALKRASLLGEPIKIHQRLTRYTNFHLGLRPFSIYESMGCYLLEIVANGRFYNDTYWTHAAIDKAGKSIIIVSLEHVLRANKCRLWGPWELEWSLDLDEIISVAKVTTAQLVLNIRQGENDLLNPDGKLIVNGDKEVMDWLQEKIEQAIVVSMEDKSWTLTTE</sequence>
<protein>
    <submittedName>
        <fullName evidence="10">Vacuolar protein sorting-associated protein 13A-like</fullName>
    </submittedName>
</protein>
<dbReference type="Pfam" id="PF12624">
    <property type="entry name" value="VPS13_N"/>
    <property type="match status" value="1"/>
</dbReference>
<feature type="domain" description="VPS13-like middle region" evidence="6">
    <location>
        <begin position="1015"/>
        <end position="1753"/>
    </location>
</feature>
<feature type="domain" description="Vacuolar protein sorting-associated protein 13 VPS13 adaptor binding" evidence="7">
    <location>
        <begin position="2120"/>
        <end position="2565"/>
    </location>
</feature>
<keyword evidence="3" id="KW-0445">Lipid transport</keyword>
<feature type="domain" description="Chorein N-terminal" evidence="5">
    <location>
        <begin position="1"/>
        <end position="401"/>
    </location>
</feature>
<comment type="similarity">
    <text evidence="1">Belongs to the VPS13 family.</text>
</comment>
<evidence type="ECO:0000259" key="5">
    <source>
        <dbReference type="Pfam" id="PF12624"/>
    </source>
</evidence>
<feature type="region of interest" description="Disordered" evidence="4">
    <location>
        <begin position="1843"/>
        <end position="1872"/>
    </location>
</feature>
<proteinExistence type="inferred from homology"/>
<evidence type="ECO:0000313" key="10">
    <source>
        <dbReference type="RefSeq" id="XP_017782614.1"/>
    </source>
</evidence>
<evidence type="ECO:0000259" key="7">
    <source>
        <dbReference type="Pfam" id="PF25036"/>
    </source>
</evidence>
<dbReference type="RefSeq" id="XP_017782614.1">
    <property type="nucleotide sequence ID" value="XM_017927125.1"/>
</dbReference>
<organism evidence="9 10">
    <name type="scientific">Nicrophorus vespilloides</name>
    <name type="common">Boreal carrion beetle</name>
    <dbReference type="NCBI Taxonomy" id="110193"/>
    <lineage>
        <taxon>Eukaryota</taxon>
        <taxon>Metazoa</taxon>
        <taxon>Ecdysozoa</taxon>
        <taxon>Arthropoda</taxon>
        <taxon>Hexapoda</taxon>
        <taxon>Insecta</taxon>
        <taxon>Pterygota</taxon>
        <taxon>Neoptera</taxon>
        <taxon>Endopterygota</taxon>
        <taxon>Coleoptera</taxon>
        <taxon>Polyphaga</taxon>
        <taxon>Staphyliniformia</taxon>
        <taxon>Silphidae</taxon>
        <taxon>Nicrophorinae</taxon>
        <taxon>Nicrophorus</taxon>
    </lineage>
</organism>
<keyword evidence="9" id="KW-1185">Reference proteome</keyword>
<evidence type="ECO:0000256" key="2">
    <source>
        <dbReference type="ARBA" id="ARBA00022448"/>
    </source>
</evidence>
<dbReference type="Pfam" id="PF25036">
    <property type="entry name" value="VPS13_VAB"/>
    <property type="match status" value="1"/>
</dbReference>